<accession>A0AAD7GAT6</accession>
<name>A0AAD7GAT6_MYCRO</name>
<dbReference type="EMBL" id="JARKIE010000140">
    <property type="protein sequence ID" value="KAJ7677223.1"/>
    <property type="molecule type" value="Genomic_DNA"/>
</dbReference>
<sequence length="258" mass="28309">MSRPPRPPPSDAEADPPVSAAVNMLCMHMGEAAVANDPDPLSAKKQHLHFYFLPAPPPRRLSQARPLLPDASPLHGGSLLKPDVYFPPTPFPRRLSLLKPDLYFPSCHPLPDGSLRKPDLSSPPAPVKSRYASSPRCSRPPLPRQRTIRTVDESEIKTKKNPDSPRYQSPRYDGLGHFHDSPDTDTDTTSRKDCDVMTKVRFSRDASSSGTPRPPTPTGTPLIPPRRESLISPPAPQLVGVWFSASTSPALVFGIRDL</sequence>
<evidence type="ECO:0000313" key="3">
    <source>
        <dbReference type="Proteomes" id="UP001221757"/>
    </source>
</evidence>
<feature type="region of interest" description="Disordered" evidence="1">
    <location>
        <begin position="110"/>
        <end position="231"/>
    </location>
</feature>
<protein>
    <submittedName>
        <fullName evidence="2">Uncharacterized protein</fullName>
    </submittedName>
</protein>
<evidence type="ECO:0000313" key="2">
    <source>
        <dbReference type="EMBL" id="KAJ7677223.1"/>
    </source>
</evidence>
<proteinExistence type="predicted"/>
<feature type="compositionally biased region" description="Basic and acidic residues" evidence="1">
    <location>
        <begin position="174"/>
        <end position="204"/>
    </location>
</feature>
<dbReference type="Proteomes" id="UP001221757">
    <property type="component" value="Unassembled WGS sequence"/>
</dbReference>
<gene>
    <name evidence="2" type="ORF">B0H17DRAFT_1207140</name>
</gene>
<feature type="compositionally biased region" description="Pro residues" evidence="1">
    <location>
        <begin position="212"/>
        <end position="224"/>
    </location>
</feature>
<dbReference type="AlphaFoldDB" id="A0AAD7GAT6"/>
<feature type="compositionally biased region" description="Basic and acidic residues" evidence="1">
    <location>
        <begin position="149"/>
        <end position="163"/>
    </location>
</feature>
<keyword evidence="3" id="KW-1185">Reference proteome</keyword>
<organism evidence="2 3">
    <name type="scientific">Mycena rosella</name>
    <name type="common">Pink bonnet</name>
    <name type="synonym">Agaricus rosellus</name>
    <dbReference type="NCBI Taxonomy" id="1033263"/>
    <lineage>
        <taxon>Eukaryota</taxon>
        <taxon>Fungi</taxon>
        <taxon>Dikarya</taxon>
        <taxon>Basidiomycota</taxon>
        <taxon>Agaricomycotina</taxon>
        <taxon>Agaricomycetes</taxon>
        <taxon>Agaricomycetidae</taxon>
        <taxon>Agaricales</taxon>
        <taxon>Marasmiineae</taxon>
        <taxon>Mycenaceae</taxon>
        <taxon>Mycena</taxon>
    </lineage>
</organism>
<reference evidence="2" key="1">
    <citation type="submission" date="2023-03" db="EMBL/GenBank/DDBJ databases">
        <title>Massive genome expansion in bonnet fungi (Mycena s.s.) driven by repeated elements and novel gene families across ecological guilds.</title>
        <authorList>
            <consortium name="Lawrence Berkeley National Laboratory"/>
            <person name="Harder C.B."/>
            <person name="Miyauchi S."/>
            <person name="Viragh M."/>
            <person name="Kuo A."/>
            <person name="Thoen E."/>
            <person name="Andreopoulos B."/>
            <person name="Lu D."/>
            <person name="Skrede I."/>
            <person name="Drula E."/>
            <person name="Henrissat B."/>
            <person name="Morin E."/>
            <person name="Kohler A."/>
            <person name="Barry K."/>
            <person name="LaButti K."/>
            <person name="Morin E."/>
            <person name="Salamov A."/>
            <person name="Lipzen A."/>
            <person name="Mereny Z."/>
            <person name="Hegedus B."/>
            <person name="Baldrian P."/>
            <person name="Stursova M."/>
            <person name="Weitz H."/>
            <person name="Taylor A."/>
            <person name="Grigoriev I.V."/>
            <person name="Nagy L.G."/>
            <person name="Martin F."/>
            <person name="Kauserud H."/>
        </authorList>
    </citation>
    <scope>NUCLEOTIDE SEQUENCE</scope>
    <source>
        <strain evidence="2">CBHHK067</strain>
    </source>
</reference>
<comment type="caution">
    <text evidence="2">The sequence shown here is derived from an EMBL/GenBank/DDBJ whole genome shotgun (WGS) entry which is preliminary data.</text>
</comment>
<evidence type="ECO:0000256" key="1">
    <source>
        <dbReference type="SAM" id="MobiDB-lite"/>
    </source>
</evidence>